<name>A0ACC0ELP1_9BASI</name>
<evidence type="ECO:0000313" key="2">
    <source>
        <dbReference type="Proteomes" id="UP001060170"/>
    </source>
</evidence>
<reference evidence="1 2" key="3">
    <citation type="journal article" date="2022" name="Microbiol. Spectr.">
        <title>Folding features and dynamics of 3D genome architecture in plant fungal pathogens.</title>
        <authorList>
            <person name="Xia C."/>
        </authorList>
    </citation>
    <scope>NUCLEOTIDE SEQUENCE [LARGE SCALE GENOMIC DNA]</scope>
    <source>
        <strain evidence="1 2">93-210</strain>
    </source>
</reference>
<accession>A0ACC0ELP1</accession>
<reference evidence="2" key="2">
    <citation type="journal article" date="2018" name="Mol. Plant Microbe Interact.">
        <title>Genome sequence resources for the wheat stripe rust pathogen (Puccinia striiformis f. sp. tritici) and the barley stripe rust pathogen (Puccinia striiformis f. sp. hordei).</title>
        <authorList>
            <person name="Xia C."/>
            <person name="Wang M."/>
            <person name="Yin C."/>
            <person name="Cornejo O.E."/>
            <person name="Hulbert S.H."/>
            <person name="Chen X."/>
        </authorList>
    </citation>
    <scope>NUCLEOTIDE SEQUENCE [LARGE SCALE GENOMIC DNA]</scope>
    <source>
        <strain evidence="2">93-210</strain>
    </source>
</reference>
<dbReference type="Proteomes" id="UP001060170">
    <property type="component" value="Chromosome 5"/>
</dbReference>
<sequence length="283" mass="32832">METDPKEPQRETELEEEDDDTPQIISIRDSSKDKEIEQARRAKLALDKAVKAQDDRDKNRADFYYTIYHSLLPPKIKADKTTTQPTTAIDTNTRSKLIDSSFASAVLPKRPHPEGVTTENAENRSKVSDKDKGLEYWGLKVPNEYHMSFSDWTLNYTVFYETMLYSYKFETLAEWILLHKANCNKILRKDGFMTALRYDIKVRTNAWQFKPIEDGEEYVSDFSKMKPETYKEAYAEARNNDELQFKTNNPYELGGPREKWDAVTRTRPTKGIQGIPDCEPGSL</sequence>
<reference evidence="2" key="1">
    <citation type="journal article" date="2018" name="BMC Genomics">
        <title>Genomic insights into host adaptation between the wheat stripe rust pathogen (Puccinia striiformis f. sp. tritici) and the barley stripe rust pathogen (Puccinia striiformis f. sp. hordei).</title>
        <authorList>
            <person name="Xia C."/>
            <person name="Wang M."/>
            <person name="Yin C."/>
            <person name="Cornejo O.E."/>
            <person name="Hulbert S.H."/>
            <person name="Chen X."/>
        </authorList>
    </citation>
    <scope>NUCLEOTIDE SEQUENCE [LARGE SCALE GENOMIC DNA]</scope>
    <source>
        <strain evidence="2">93-210</strain>
    </source>
</reference>
<comment type="caution">
    <text evidence="1">The sequence shown here is derived from an EMBL/GenBank/DDBJ whole genome shotgun (WGS) entry which is preliminary data.</text>
</comment>
<dbReference type="EMBL" id="CM045869">
    <property type="protein sequence ID" value="KAI7955349.1"/>
    <property type="molecule type" value="Genomic_DNA"/>
</dbReference>
<protein>
    <submittedName>
        <fullName evidence="1">Uncharacterized protein</fullName>
    </submittedName>
</protein>
<proteinExistence type="predicted"/>
<keyword evidence="2" id="KW-1185">Reference proteome</keyword>
<organism evidence="1 2">
    <name type="scientific">Puccinia striiformis f. sp. tritici</name>
    <dbReference type="NCBI Taxonomy" id="168172"/>
    <lineage>
        <taxon>Eukaryota</taxon>
        <taxon>Fungi</taxon>
        <taxon>Dikarya</taxon>
        <taxon>Basidiomycota</taxon>
        <taxon>Pucciniomycotina</taxon>
        <taxon>Pucciniomycetes</taxon>
        <taxon>Pucciniales</taxon>
        <taxon>Pucciniaceae</taxon>
        <taxon>Puccinia</taxon>
    </lineage>
</organism>
<evidence type="ECO:0000313" key="1">
    <source>
        <dbReference type="EMBL" id="KAI7955349.1"/>
    </source>
</evidence>
<gene>
    <name evidence="1" type="ORF">MJO28_005749</name>
</gene>